<dbReference type="RefSeq" id="WP_068038079.1">
    <property type="nucleotide sequence ID" value="NZ_JAAXOO010000001.1"/>
</dbReference>
<evidence type="ECO:0000256" key="6">
    <source>
        <dbReference type="PROSITE-ProRule" id="PRU01023"/>
    </source>
</evidence>
<dbReference type="Pfam" id="PF01029">
    <property type="entry name" value="NusB"/>
    <property type="match status" value="1"/>
</dbReference>
<feature type="active site" description="Nucleophile" evidence="6">
    <location>
        <position position="407"/>
    </location>
</feature>
<organism evidence="9 10">
    <name type="scientific">Nocardia speluncae</name>
    <dbReference type="NCBI Taxonomy" id="419477"/>
    <lineage>
        <taxon>Bacteria</taxon>
        <taxon>Bacillati</taxon>
        <taxon>Actinomycetota</taxon>
        <taxon>Actinomycetes</taxon>
        <taxon>Mycobacteriales</taxon>
        <taxon>Nocardiaceae</taxon>
        <taxon>Nocardia</taxon>
    </lineage>
</organism>
<dbReference type="Pfam" id="PF01189">
    <property type="entry name" value="Methyltr_RsmB-F"/>
    <property type="match status" value="1"/>
</dbReference>
<feature type="domain" description="SAM-dependent MTase RsmB/NOP-type" evidence="8">
    <location>
        <begin position="186"/>
        <end position="468"/>
    </location>
</feature>
<dbReference type="PANTHER" id="PTHR22807">
    <property type="entry name" value="NOP2 YEAST -RELATED NOL1/NOP2/FMU SUN DOMAIN-CONTAINING"/>
    <property type="match status" value="1"/>
</dbReference>
<dbReference type="SUPFAM" id="SSF53335">
    <property type="entry name" value="S-adenosyl-L-methionine-dependent methyltransferases"/>
    <property type="match status" value="1"/>
</dbReference>
<dbReference type="PROSITE" id="PS51686">
    <property type="entry name" value="SAM_MT_RSMB_NOP"/>
    <property type="match status" value="1"/>
</dbReference>
<dbReference type="CDD" id="cd02440">
    <property type="entry name" value="AdoMet_MTases"/>
    <property type="match status" value="1"/>
</dbReference>
<name>A0A846XC20_9NOCA</name>
<dbReference type="FunFam" id="3.40.50.150:FF:000257">
    <property type="entry name" value="16S rRNA methyltransferase"/>
    <property type="match status" value="1"/>
</dbReference>
<dbReference type="Proteomes" id="UP000565715">
    <property type="component" value="Unassembled WGS sequence"/>
</dbReference>
<evidence type="ECO:0000256" key="3">
    <source>
        <dbReference type="ARBA" id="ARBA00022691"/>
    </source>
</evidence>
<feature type="compositionally biased region" description="Basic and acidic residues" evidence="7">
    <location>
        <begin position="8"/>
        <end position="30"/>
    </location>
</feature>
<feature type="binding site" evidence="6">
    <location>
        <position position="338"/>
    </location>
    <ligand>
        <name>S-adenosyl-L-methionine</name>
        <dbReference type="ChEBI" id="CHEBI:59789"/>
    </ligand>
</feature>
<dbReference type="Gene3D" id="1.10.940.10">
    <property type="entry name" value="NusB-like"/>
    <property type="match status" value="1"/>
</dbReference>
<dbReference type="InterPro" id="IPR029063">
    <property type="entry name" value="SAM-dependent_MTases_sf"/>
</dbReference>
<evidence type="ECO:0000313" key="10">
    <source>
        <dbReference type="Proteomes" id="UP000565715"/>
    </source>
</evidence>
<evidence type="ECO:0000259" key="8">
    <source>
        <dbReference type="PROSITE" id="PS51686"/>
    </source>
</evidence>
<dbReference type="GO" id="GO:0001510">
    <property type="term" value="P:RNA methylation"/>
    <property type="evidence" value="ECO:0007669"/>
    <property type="project" value="InterPro"/>
</dbReference>
<proteinExistence type="inferred from homology"/>
<keyword evidence="3 6" id="KW-0949">S-adenosyl-L-methionine</keyword>
<dbReference type="InterPro" id="IPR001678">
    <property type="entry name" value="MeTrfase_RsmB-F_NOP2_dom"/>
</dbReference>
<gene>
    <name evidence="9" type="ORF">HGA13_06190</name>
</gene>
<comment type="function">
    <text evidence="5">May act as RNA methyltransferase.</text>
</comment>
<evidence type="ECO:0000256" key="1">
    <source>
        <dbReference type="ARBA" id="ARBA00022603"/>
    </source>
</evidence>
<dbReference type="SUPFAM" id="SSF48013">
    <property type="entry name" value="NusB-like"/>
    <property type="match status" value="1"/>
</dbReference>
<accession>A0A846XC20</accession>
<reference evidence="9 10" key="1">
    <citation type="submission" date="2020-04" db="EMBL/GenBank/DDBJ databases">
        <title>MicrobeNet Type strains.</title>
        <authorList>
            <person name="Nicholson A.C."/>
        </authorList>
    </citation>
    <scope>NUCLEOTIDE SEQUENCE [LARGE SCALE GENOMIC DNA]</scope>
    <source>
        <strain evidence="9 10">DSM 45078</strain>
    </source>
</reference>
<protein>
    <submittedName>
        <fullName evidence="9">RsmB/NOP family class I SAM-dependent RNA methyltransferase</fullName>
    </submittedName>
</protein>
<comment type="caution">
    <text evidence="9">The sequence shown here is derived from an EMBL/GenBank/DDBJ whole genome shotgun (WGS) entry which is preliminary data.</text>
</comment>
<feature type="binding site" evidence="6">
    <location>
        <begin position="289"/>
        <end position="295"/>
    </location>
    <ligand>
        <name>S-adenosyl-L-methionine</name>
        <dbReference type="ChEBI" id="CHEBI:59789"/>
    </ligand>
</feature>
<dbReference type="GO" id="GO:0006355">
    <property type="term" value="P:regulation of DNA-templated transcription"/>
    <property type="evidence" value="ECO:0007669"/>
    <property type="project" value="InterPro"/>
</dbReference>
<evidence type="ECO:0000256" key="4">
    <source>
        <dbReference type="ARBA" id="ARBA00022884"/>
    </source>
</evidence>
<dbReference type="AlphaFoldDB" id="A0A846XC20"/>
<dbReference type="InterPro" id="IPR049560">
    <property type="entry name" value="MeTrfase_RsmB-F_NOP2_cat"/>
</dbReference>
<keyword evidence="10" id="KW-1185">Reference proteome</keyword>
<feature type="binding site" evidence="6">
    <location>
        <position position="354"/>
    </location>
    <ligand>
        <name>S-adenosyl-L-methionine</name>
        <dbReference type="ChEBI" id="CHEBI:59789"/>
    </ligand>
</feature>
<comment type="similarity">
    <text evidence="6">Belongs to the class I-like SAM-binding methyltransferase superfamily. RsmB/NOP family.</text>
</comment>
<feature type="binding site" evidence="6">
    <location>
        <position position="314"/>
    </location>
    <ligand>
        <name>S-adenosyl-L-methionine</name>
        <dbReference type="ChEBI" id="CHEBI:59789"/>
    </ligand>
</feature>
<dbReference type="InterPro" id="IPR023267">
    <property type="entry name" value="RCMT"/>
</dbReference>
<sequence>MPGAGKRSGTDRTRPGRGQSAERPKHVKDPARTVALETLRAVRERDAYANLVLPAFLREYSVQGRDAALATELGYGASRTLGVLDAVIAECAGREIADIDGPLLDVLRLGTYQLLRTRIEPHAAVHTAVELARAESGAGRAGFVNAVLRRVTERSPQDWVARLAPPDPIGRLAFEYAHPEWIAQAFADALGPDVGELRDLLAADDARPVVHLVARPGDITAEELALVTGGEEGRWSPYAVYLEGGDPGSLEPVREGMAAVQDEGSQLVVLALTRAPLHGSDTGRWLDLCAGPGGKTALLGALAGIDGYRVDAVEPAAHRAQLVRSATRDMPVEVHIVDGRDSGLPAGYDRILVDAPCTGLGALRRRPEARWRRTPGDVADLVALQRELVTAAWDLLRPGGVLVYSTCSPHLPETVAVVADTVRRTGAEQLDARELLPGVTGLGAGPAVQLWPHRHGTDAMFVAALRKPQ</sequence>
<keyword evidence="1 6" id="KW-0489">Methyltransferase</keyword>
<dbReference type="GO" id="GO:0003723">
    <property type="term" value="F:RNA binding"/>
    <property type="evidence" value="ECO:0007669"/>
    <property type="project" value="UniProtKB-UniRule"/>
</dbReference>
<evidence type="ECO:0000256" key="5">
    <source>
        <dbReference type="ARBA" id="ARBA00059465"/>
    </source>
</evidence>
<evidence type="ECO:0000313" key="9">
    <source>
        <dbReference type="EMBL" id="NKY32669.1"/>
    </source>
</evidence>
<dbReference type="PANTHER" id="PTHR22807:SF53">
    <property type="entry name" value="RIBOSOMAL RNA SMALL SUBUNIT METHYLTRANSFERASE B-RELATED"/>
    <property type="match status" value="1"/>
</dbReference>
<evidence type="ECO:0000256" key="2">
    <source>
        <dbReference type="ARBA" id="ARBA00022679"/>
    </source>
</evidence>
<dbReference type="InterPro" id="IPR035926">
    <property type="entry name" value="NusB-like_sf"/>
</dbReference>
<dbReference type="InterPro" id="IPR006027">
    <property type="entry name" value="NusB_RsmB_TIM44"/>
</dbReference>
<keyword evidence="2 6" id="KW-0808">Transferase</keyword>
<keyword evidence="4 6" id="KW-0694">RNA-binding</keyword>
<feature type="region of interest" description="Disordered" evidence="7">
    <location>
        <begin position="1"/>
        <end position="30"/>
    </location>
</feature>
<evidence type="ECO:0000256" key="7">
    <source>
        <dbReference type="SAM" id="MobiDB-lite"/>
    </source>
</evidence>
<dbReference type="EMBL" id="JAAXOO010000001">
    <property type="protein sequence ID" value="NKY32669.1"/>
    <property type="molecule type" value="Genomic_DNA"/>
</dbReference>
<dbReference type="PRINTS" id="PR02008">
    <property type="entry name" value="RCMTFAMILY"/>
</dbReference>
<dbReference type="GO" id="GO:0008173">
    <property type="term" value="F:RNA methyltransferase activity"/>
    <property type="evidence" value="ECO:0007669"/>
    <property type="project" value="InterPro"/>
</dbReference>
<dbReference type="Gene3D" id="3.40.50.150">
    <property type="entry name" value="Vaccinia Virus protein VP39"/>
    <property type="match status" value="1"/>
</dbReference>